<name>A0A2T7BFP8_9BACT</name>
<evidence type="ECO:0000313" key="1">
    <source>
        <dbReference type="EMBL" id="PUZ25111.1"/>
    </source>
</evidence>
<proteinExistence type="predicted"/>
<sequence>MEKTIQDYYDFSKVRTGDLYFGYPANARWNEVISQKAKNTFFEETWVPFESAIGDKLGRKIVGTTFHAEPSYSGYFLLEEFRMKDFLRIKKIHFFLSLLGPYYTILGVDESYVTVSERSYQSLNLITISPSGEYADTFNLTDKLITTTFNAFRFVPYFILAQNIGMSSMDSFTVFEALFHNSILKNFDRAEVYGSKVFGGERWLKSPNDIGHWTAGPPDDL</sequence>
<organism evidence="1 2">
    <name type="scientific">Chitinophaga parva</name>
    <dbReference type="NCBI Taxonomy" id="2169414"/>
    <lineage>
        <taxon>Bacteria</taxon>
        <taxon>Pseudomonadati</taxon>
        <taxon>Bacteroidota</taxon>
        <taxon>Chitinophagia</taxon>
        <taxon>Chitinophagales</taxon>
        <taxon>Chitinophagaceae</taxon>
        <taxon>Chitinophaga</taxon>
    </lineage>
</organism>
<evidence type="ECO:0000313" key="2">
    <source>
        <dbReference type="Proteomes" id="UP000244450"/>
    </source>
</evidence>
<dbReference type="Proteomes" id="UP000244450">
    <property type="component" value="Unassembled WGS sequence"/>
</dbReference>
<dbReference type="EMBL" id="QCYK01000002">
    <property type="protein sequence ID" value="PUZ25111.1"/>
    <property type="molecule type" value="Genomic_DNA"/>
</dbReference>
<keyword evidence="2" id="KW-1185">Reference proteome</keyword>
<gene>
    <name evidence="1" type="ORF">DCC81_12440</name>
</gene>
<protein>
    <submittedName>
        <fullName evidence="1">Uncharacterized protein</fullName>
    </submittedName>
</protein>
<dbReference type="AlphaFoldDB" id="A0A2T7BFP8"/>
<comment type="caution">
    <text evidence="1">The sequence shown here is derived from an EMBL/GenBank/DDBJ whole genome shotgun (WGS) entry which is preliminary data.</text>
</comment>
<reference evidence="1 2" key="1">
    <citation type="submission" date="2018-04" db="EMBL/GenBank/DDBJ databases">
        <title>Chitinophaga fuyangensis sp. nov., isolated from soil in a chemical factory.</title>
        <authorList>
            <person name="Chen K."/>
        </authorList>
    </citation>
    <scope>NUCLEOTIDE SEQUENCE [LARGE SCALE GENOMIC DNA]</scope>
    <source>
        <strain evidence="1 2">LY-1</strain>
    </source>
</reference>
<accession>A0A2T7BFP8</accession>